<proteinExistence type="predicted"/>
<sequence length="62" mass="7314">MTISEHIESLLSKQKEVDYLVVTGLIKEYLVTWPENADSKLWNHRLESLLKKIDEKFERTPA</sequence>
<gene>
    <name evidence="1" type="ORF">UFOVP620_26</name>
</gene>
<dbReference type="EMBL" id="LR796576">
    <property type="protein sequence ID" value="CAB4152637.1"/>
    <property type="molecule type" value="Genomic_DNA"/>
</dbReference>
<organism evidence="1">
    <name type="scientific">uncultured Caudovirales phage</name>
    <dbReference type="NCBI Taxonomy" id="2100421"/>
    <lineage>
        <taxon>Viruses</taxon>
        <taxon>Duplodnaviria</taxon>
        <taxon>Heunggongvirae</taxon>
        <taxon>Uroviricota</taxon>
        <taxon>Caudoviricetes</taxon>
        <taxon>Peduoviridae</taxon>
        <taxon>Maltschvirus</taxon>
        <taxon>Maltschvirus maltsch</taxon>
    </lineage>
</organism>
<protein>
    <submittedName>
        <fullName evidence="1">Uncharacterized protein</fullName>
    </submittedName>
</protein>
<evidence type="ECO:0000313" key="1">
    <source>
        <dbReference type="EMBL" id="CAB4152637.1"/>
    </source>
</evidence>
<name>A0A6J5N2P8_9CAUD</name>
<accession>A0A6J5N2P8</accession>
<reference evidence="1" key="1">
    <citation type="submission" date="2020-04" db="EMBL/GenBank/DDBJ databases">
        <authorList>
            <person name="Chiriac C."/>
            <person name="Salcher M."/>
            <person name="Ghai R."/>
            <person name="Kavagutti S V."/>
        </authorList>
    </citation>
    <scope>NUCLEOTIDE SEQUENCE</scope>
</reference>